<evidence type="ECO:0000256" key="5">
    <source>
        <dbReference type="ARBA" id="ARBA00023239"/>
    </source>
</evidence>
<dbReference type="RefSeq" id="WP_275684268.1">
    <property type="nucleotide sequence ID" value="NZ_JAJLJH010000007.1"/>
</dbReference>
<dbReference type="Proteomes" id="UP001139353">
    <property type="component" value="Unassembled WGS sequence"/>
</dbReference>
<dbReference type="SUPFAM" id="SSF51069">
    <property type="entry name" value="Carbonic anhydrase"/>
    <property type="match status" value="1"/>
</dbReference>
<dbReference type="InterPro" id="IPR001148">
    <property type="entry name" value="CA_dom"/>
</dbReference>
<dbReference type="Gene3D" id="3.10.200.10">
    <property type="entry name" value="Alpha carbonic anhydrase"/>
    <property type="match status" value="1"/>
</dbReference>
<dbReference type="PANTHER" id="PTHR18952">
    <property type="entry name" value="CARBONIC ANHYDRASE"/>
    <property type="match status" value="1"/>
</dbReference>
<keyword evidence="5" id="KW-0456">Lyase</keyword>
<dbReference type="CDD" id="cd03124">
    <property type="entry name" value="alpha_CA_prokaryotic_like"/>
    <property type="match status" value="1"/>
</dbReference>
<proteinExistence type="inferred from homology"/>
<dbReference type="InterPro" id="IPR036398">
    <property type="entry name" value="CA_dom_sf"/>
</dbReference>
<dbReference type="EMBL" id="JAJLJH010000007">
    <property type="protein sequence ID" value="MCK9688228.1"/>
    <property type="molecule type" value="Genomic_DNA"/>
</dbReference>
<dbReference type="GO" id="GO:0008270">
    <property type="term" value="F:zinc ion binding"/>
    <property type="evidence" value="ECO:0007669"/>
    <property type="project" value="InterPro"/>
</dbReference>
<accession>A0A9X1YNV2</accession>
<dbReference type="InterPro" id="IPR023561">
    <property type="entry name" value="Carbonic_anhydrase_a-class"/>
</dbReference>
<feature type="region of interest" description="Disordered" evidence="7">
    <location>
        <begin position="41"/>
        <end position="122"/>
    </location>
</feature>
<feature type="domain" description="Alpha-carbonic anhydrase" evidence="9">
    <location>
        <begin position="205"/>
        <end position="427"/>
    </location>
</feature>
<dbReference type="PROSITE" id="PS51144">
    <property type="entry name" value="ALPHA_CA_2"/>
    <property type="match status" value="1"/>
</dbReference>
<evidence type="ECO:0000313" key="11">
    <source>
        <dbReference type="Proteomes" id="UP001139353"/>
    </source>
</evidence>
<keyword evidence="11" id="KW-1185">Reference proteome</keyword>
<evidence type="ECO:0000256" key="1">
    <source>
        <dbReference type="ARBA" id="ARBA00010718"/>
    </source>
</evidence>
<dbReference type="InterPro" id="IPR041891">
    <property type="entry name" value="Alpha_CA_prokaryot-like"/>
</dbReference>
<keyword evidence="3" id="KW-0479">Metal-binding</keyword>
<evidence type="ECO:0000256" key="7">
    <source>
        <dbReference type="SAM" id="MobiDB-lite"/>
    </source>
</evidence>
<dbReference type="AlphaFoldDB" id="A0A9X1YNV2"/>
<dbReference type="Pfam" id="PF00194">
    <property type="entry name" value="Carb_anhydrase"/>
    <property type="match status" value="1"/>
</dbReference>
<evidence type="ECO:0000256" key="8">
    <source>
        <dbReference type="SAM" id="SignalP"/>
    </source>
</evidence>
<keyword evidence="4" id="KW-0862">Zinc</keyword>
<evidence type="ECO:0000313" key="10">
    <source>
        <dbReference type="EMBL" id="MCK9688228.1"/>
    </source>
</evidence>
<reference evidence="10" key="1">
    <citation type="submission" date="2021-11" db="EMBL/GenBank/DDBJ databases">
        <title>BS-T2-15 a new species belonging to the Comamonadaceae family isolated from the soil of a French oak forest.</title>
        <authorList>
            <person name="Mieszkin S."/>
            <person name="Alain K."/>
        </authorList>
    </citation>
    <scope>NUCLEOTIDE SEQUENCE</scope>
    <source>
        <strain evidence="10">BS-T2-15</strain>
    </source>
</reference>
<evidence type="ECO:0000256" key="2">
    <source>
        <dbReference type="ARBA" id="ARBA00012925"/>
    </source>
</evidence>
<dbReference type="PANTHER" id="PTHR18952:SF265">
    <property type="entry name" value="CARBONIC ANHYDRASE"/>
    <property type="match status" value="1"/>
</dbReference>
<feature type="signal peptide" evidence="8">
    <location>
        <begin position="1"/>
        <end position="25"/>
    </location>
</feature>
<feature type="compositionally biased region" description="Basic and acidic residues" evidence="7">
    <location>
        <begin position="87"/>
        <end position="114"/>
    </location>
</feature>
<evidence type="ECO:0000256" key="4">
    <source>
        <dbReference type="ARBA" id="ARBA00022833"/>
    </source>
</evidence>
<evidence type="ECO:0000256" key="6">
    <source>
        <dbReference type="ARBA" id="ARBA00048348"/>
    </source>
</evidence>
<dbReference type="SMART" id="SM01057">
    <property type="entry name" value="Carb_anhydrase"/>
    <property type="match status" value="1"/>
</dbReference>
<name>A0A9X1YNV2_9BURK</name>
<dbReference type="GO" id="GO:0004089">
    <property type="term" value="F:carbonate dehydratase activity"/>
    <property type="evidence" value="ECO:0007669"/>
    <property type="project" value="UniProtKB-EC"/>
</dbReference>
<feature type="chain" id="PRO_5041000842" description="carbonic anhydrase" evidence="8">
    <location>
        <begin position="26"/>
        <end position="427"/>
    </location>
</feature>
<gene>
    <name evidence="10" type="ORF">LPC04_21180</name>
</gene>
<evidence type="ECO:0000259" key="9">
    <source>
        <dbReference type="PROSITE" id="PS51144"/>
    </source>
</evidence>
<sequence length="427" mass="45184">MSPRFLQSLVAAAVLQAAAAGPALAAEPVAGLVVAQLGPTSPGFKMDVGRGETGAPEATAIGGRPIEKKPGAANGAEWRGSASHPSAQKDAEEKAAGKKGEDKAAEARPGKAEVAKAGASASGLSDMDILREKLAAKLGARQAAGGKFAMQVSNRGESGENVVTAVRPSATAVAAARKPRRAASAVAGDANLDIAANAGQSLLPTHWDYGGDQGPDAWGRMRPEFSKCATGQRQSPIDIRGGIAVDLEPIKFDYRPSGFSVIDNGHTVQVNVEPGNSITITGKRYELVQFHFHRPSEERINGRQYDMVAHLVHKDVDGHIAVVAVLLDRGSAQSIVQTVWNNLPLEKGDEVRAGTRIDVSQLLPDDKRYYTYMGSLTTPPCSEGVLWMVMKQPVSISMDQVAIFSRLYPMNARPIQQADGRLIKESN</sequence>
<keyword evidence="8" id="KW-0732">Signal</keyword>
<organism evidence="10 11">
    <name type="scientific">Scleromatobacter humisilvae</name>
    <dbReference type="NCBI Taxonomy" id="2897159"/>
    <lineage>
        <taxon>Bacteria</taxon>
        <taxon>Pseudomonadati</taxon>
        <taxon>Pseudomonadota</taxon>
        <taxon>Betaproteobacteria</taxon>
        <taxon>Burkholderiales</taxon>
        <taxon>Sphaerotilaceae</taxon>
        <taxon>Scleromatobacter</taxon>
    </lineage>
</organism>
<comment type="similarity">
    <text evidence="1">Belongs to the alpha-carbonic anhydrase family.</text>
</comment>
<comment type="catalytic activity">
    <reaction evidence="6">
        <text>hydrogencarbonate + H(+) = CO2 + H2O</text>
        <dbReference type="Rhea" id="RHEA:10748"/>
        <dbReference type="ChEBI" id="CHEBI:15377"/>
        <dbReference type="ChEBI" id="CHEBI:15378"/>
        <dbReference type="ChEBI" id="CHEBI:16526"/>
        <dbReference type="ChEBI" id="CHEBI:17544"/>
        <dbReference type="EC" id="4.2.1.1"/>
    </reaction>
</comment>
<dbReference type="EC" id="4.2.1.1" evidence="2"/>
<evidence type="ECO:0000256" key="3">
    <source>
        <dbReference type="ARBA" id="ARBA00022723"/>
    </source>
</evidence>
<comment type="caution">
    <text evidence="10">The sequence shown here is derived from an EMBL/GenBank/DDBJ whole genome shotgun (WGS) entry which is preliminary data.</text>
</comment>
<protein>
    <recommendedName>
        <fullName evidence="2">carbonic anhydrase</fullName>
        <ecNumber evidence="2">4.2.1.1</ecNumber>
    </recommendedName>
</protein>